<keyword evidence="4" id="KW-1185">Reference proteome</keyword>
<comment type="caution">
    <text evidence="3">The sequence shown here is derived from an EMBL/GenBank/DDBJ whole genome shotgun (WGS) entry which is preliminary data.</text>
</comment>
<evidence type="ECO:0000313" key="4">
    <source>
        <dbReference type="Proteomes" id="UP000323505"/>
    </source>
</evidence>
<evidence type="ECO:0000256" key="1">
    <source>
        <dbReference type="SAM" id="MobiDB-lite"/>
    </source>
</evidence>
<evidence type="ECO:0000259" key="2">
    <source>
        <dbReference type="Pfam" id="PF04149"/>
    </source>
</evidence>
<proteinExistence type="predicted"/>
<feature type="region of interest" description="Disordered" evidence="1">
    <location>
        <begin position="1"/>
        <end position="20"/>
    </location>
</feature>
<gene>
    <name evidence="3" type="ORF">FXF68_09290</name>
</gene>
<dbReference type="EMBL" id="VSRQ01000002">
    <property type="protein sequence ID" value="TYK50680.1"/>
    <property type="molecule type" value="Genomic_DNA"/>
</dbReference>
<evidence type="ECO:0000313" key="3">
    <source>
        <dbReference type="EMBL" id="TYK50680.1"/>
    </source>
</evidence>
<organism evidence="3 4">
    <name type="scientific">Actinomadura decatromicini</name>
    <dbReference type="NCBI Taxonomy" id="2604572"/>
    <lineage>
        <taxon>Bacteria</taxon>
        <taxon>Bacillati</taxon>
        <taxon>Actinomycetota</taxon>
        <taxon>Actinomycetes</taxon>
        <taxon>Streptosporangiales</taxon>
        <taxon>Thermomonosporaceae</taxon>
        <taxon>Actinomadura</taxon>
    </lineage>
</organism>
<feature type="domain" description="DUF397" evidence="2">
    <location>
        <begin position="6"/>
        <end position="58"/>
    </location>
</feature>
<feature type="compositionally biased region" description="Basic residues" evidence="1">
    <location>
        <begin position="1"/>
        <end position="12"/>
    </location>
</feature>
<dbReference type="Pfam" id="PF04149">
    <property type="entry name" value="DUF397"/>
    <property type="match status" value="1"/>
</dbReference>
<dbReference type="AlphaFoldDB" id="A0A5D3FSG4"/>
<name>A0A5D3FSG4_9ACTN</name>
<accession>A0A5D3FSG4</accession>
<dbReference type="InterPro" id="IPR007278">
    <property type="entry name" value="DUF397"/>
</dbReference>
<dbReference type="Proteomes" id="UP000323505">
    <property type="component" value="Unassembled WGS sequence"/>
</dbReference>
<reference evidence="3 4" key="1">
    <citation type="submission" date="2019-08" db="EMBL/GenBank/DDBJ databases">
        <title>Actinomadura sp. nov. CYP1-5 isolated from mountain soil.</title>
        <authorList>
            <person name="Songsumanus A."/>
            <person name="Kuncharoen N."/>
            <person name="Kudo T."/>
            <person name="Yuki M."/>
            <person name="Igarashi Y."/>
            <person name="Tanasupawat S."/>
        </authorList>
    </citation>
    <scope>NUCLEOTIDE SEQUENCE [LARGE SCALE GENOMIC DNA]</scope>
    <source>
        <strain evidence="3 4">CYP1-5</strain>
    </source>
</reference>
<protein>
    <submittedName>
        <fullName evidence="3">DUF397 domain-containing protein</fullName>
    </submittedName>
</protein>
<sequence length="59" mass="6531">MESRPTWRKTRHSGSDGGHCVELARLPGGVGIRDPKNPEGPRLLITRDALRALVSDLKR</sequence>